<evidence type="ECO:0000313" key="5">
    <source>
        <dbReference type="EMBL" id="SQI35203.1"/>
    </source>
</evidence>
<feature type="domain" description="Smf/DprA SLOG" evidence="2">
    <location>
        <begin position="72"/>
        <end position="281"/>
    </location>
</feature>
<evidence type="ECO:0000256" key="1">
    <source>
        <dbReference type="ARBA" id="ARBA00006525"/>
    </source>
</evidence>
<dbReference type="InterPro" id="IPR057666">
    <property type="entry name" value="DrpA_SLOG"/>
</dbReference>
<evidence type="ECO:0000259" key="3">
    <source>
        <dbReference type="Pfam" id="PF17782"/>
    </source>
</evidence>
<feature type="domain" description="Smf/DprA SAM" evidence="4">
    <location>
        <begin position="1"/>
        <end position="62"/>
    </location>
</feature>
<dbReference type="InterPro" id="IPR036388">
    <property type="entry name" value="WH-like_DNA-bd_sf"/>
</dbReference>
<dbReference type="InterPro" id="IPR003488">
    <property type="entry name" value="DprA"/>
</dbReference>
<dbReference type="KEGG" id="lri:NCTC12151_00394"/>
<evidence type="ECO:0000259" key="4">
    <source>
        <dbReference type="Pfam" id="PF25317"/>
    </source>
</evidence>
<name>A0A2X4U7Q7_9GAMM</name>
<proteinExistence type="inferred from homology"/>
<keyword evidence="6" id="KW-1185">Reference proteome</keyword>
<dbReference type="EMBL" id="LS483470">
    <property type="protein sequence ID" value="SQI35203.1"/>
    <property type="molecule type" value="Genomic_DNA"/>
</dbReference>
<evidence type="ECO:0000313" key="6">
    <source>
        <dbReference type="Proteomes" id="UP000249005"/>
    </source>
</evidence>
<evidence type="ECO:0000259" key="2">
    <source>
        <dbReference type="Pfam" id="PF02481"/>
    </source>
</evidence>
<dbReference type="Gene3D" id="1.10.10.10">
    <property type="entry name" value="Winged helix-like DNA-binding domain superfamily/Winged helix DNA-binding domain"/>
    <property type="match status" value="1"/>
</dbReference>
<dbReference type="PANTHER" id="PTHR43022:SF1">
    <property type="entry name" value="PROTEIN SMF"/>
    <property type="match status" value="1"/>
</dbReference>
<dbReference type="Pfam" id="PF25317">
    <property type="entry name" value="SAM_SMF"/>
    <property type="match status" value="1"/>
</dbReference>
<gene>
    <name evidence="5" type="primary">smf</name>
    <name evidence="5" type="ORF">NCTC12151_00394</name>
</gene>
<dbReference type="Gene3D" id="3.40.50.450">
    <property type="match status" value="1"/>
</dbReference>
<feature type="domain" description="DprA winged helix" evidence="3">
    <location>
        <begin position="305"/>
        <end position="356"/>
    </location>
</feature>
<dbReference type="Pfam" id="PF02481">
    <property type="entry name" value="DNA_processg_A"/>
    <property type="match status" value="1"/>
</dbReference>
<organism evidence="5 6">
    <name type="scientific">Leminorella richardii</name>
    <dbReference type="NCBI Taxonomy" id="158841"/>
    <lineage>
        <taxon>Bacteria</taxon>
        <taxon>Pseudomonadati</taxon>
        <taxon>Pseudomonadota</taxon>
        <taxon>Gammaproteobacteria</taxon>
        <taxon>Enterobacterales</taxon>
        <taxon>Budviciaceae</taxon>
        <taxon>Leminorella</taxon>
    </lineage>
</organism>
<dbReference type="InterPro" id="IPR057338">
    <property type="entry name" value="DprA_SAM"/>
</dbReference>
<dbReference type="Pfam" id="PF17782">
    <property type="entry name" value="WHD_DprA"/>
    <property type="match status" value="1"/>
</dbReference>
<dbReference type="InterPro" id="IPR041614">
    <property type="entry name" value="DprA_WH"/>
</dbReference>
<dbReference type="PANTHER" id="PTHR43022">
    <property type="entry name" value="PROTEIN SMF"/>
    <property type="match status" value="1"/>
</dbReference>
<comment type="similarity">
    <text evidence="1">Belongs to the DprA/Smf family.</text>
</comment>
<dbReference type="RefSeq" id="WP_111739059.1">
    <property type="nucleotide sequence ID" value="NZ_LR698987.1"/>
</dbReference>
<sequence length="361" mass="39176">MTKEEWWLRLLMISGHKWPHLKGLTTTEGISFSEQTLLSLGFSAEQCVSFNCVNQFDLAKSLDWLGGNNRRLIAFCDEDYPPLLRAISRPPVVLFVEGKAEVLPRAQIAMVGSRHFSRYGERWASYFASELAGSGFTITSGLALGIDGISHRGALSAGGVTIAVLGGGIGKLHPKSHAALSAQIVESGGALVSEFLPFEPPKAEHFPRRNRIVSGLSLGVLVVEARIKSGSLITAKYALEQGREVFALPGPLDNENCSGTHSLIQQGAMLVATPADVIENLNSSLRWLPLLPPVPEVKVQNDPFRQEERPALLNHIGKHPLPVDIIAQRAGLSISDVTVQLVELELLEWVTQVSGGYALNR</sequence>
<dbReference type="Proteomes" id="UP000249005">
    <property type="component" value="Chromosome 1"/>
</dbReference>
<dbReference type="SUPFAM" id="SSF102405">
    <property type="entry name" value="MCP/YpsA-like"/>
    <property type="match status" value="1"/>
</dbReference>
<dbReference type="GO" id="GO:0009294">
    <property type="term" value="P:DNA-mediated transformation"/>
    <property type="evidence" value="ECO:0007669"/>
    <property type="project" value="InterPro"/>
</dbReference>
<protein>
    <submittedName>
        <fullName evidence="5">DNA protecting protein DprA</fullName>
    </submittedName>
</protein>
<dbReference type="AlphaFoldDB" id="A0A2X4U7Q7"/>
<accession>A0A2X4U7Q7</accession>
<dbReference type="NCBIfam" id="TIGR00732">
    <property type="entry name" value="dprA"/>
    <property type="match status" value="1"/>
</dbReference>
<reference evidence="5 6" key="1">
    <citation type="submission" date="2018-06" db="EMBL/GenBank/DDBJ databases">
        <authorList>
            <consortium name="Pathogen Informatics"/>
            <person name="Doyle S."/>
        </authorList>
    </citation>
    <scope>NUCLEOTIDE SEQUENCE [LARGE SCALE GENOMIC DNA]</scope>
    <source>
        <strain evidence="5 6">NCTC12151</strain>
    </source>
</reference>
<dbReference type="OrthoDB" id="9785707at2"/>